<keyword evidence="7" id="KW-1015">Disulfide bond</keyword>
<comment type="similarity">
    <text evidence="10">Belongs to the peroxiredoxin family. BCP/PrxQ subfamily.</text>
</comment>
<dbReference type="InterPro" id="IPR036249">
    <property type="entry name" value="Thioredoxin-like_sf"/>
</dbReference>
<dbReference type="InterPro" id="IPR013766">
    <property type="entry name" value="Thioredoxin_domain"/>
</dbReference>
<keyword evidence="8" id="KW-0676">Redox-active center</keyword>
<comment type="subunit">
    <text evidence="2">Monomer.</text>
</comment>
<dbReference type="FunFam" id="3.40.30.10:FF:000007">
    <property type="entry name" value="Thioredoxin-dependent thiol peroxidase"/>
    <property type="match status" value="1"/>
</dbReference>
<dbReference type="GO" id="GO:0045454">
    <property type="term" value="P:cell redox homeostasis"/>
    <property type="evidence" value="ECO:0007669"/>
    <property type="project" value="TreeGrafter"/>
</dbReference>
<comment type="catalytic activity">
    <reaction evidence="12">
        <text>a hydroperoxide + [thioredoxin]-dithiol = an alcohol + [thioredoxin]-disulfide + H2O</text>
        <dbReference type="Rhea" id="RHEA:62620"/>
        <dbReference type="Rhea" id="RHEA-COMP:10698"/>
        <dbReference type="Rhea" id="RHEA-COMP:10700"/>
        <dbReference type="ChEBI" id="CHEBI:15377"/>
        <dbReference type="ChEBI" id="CHEBI:29950"/>
        <dbReference type="ChEBI" id="CHEBI:30879"/>
        <dbReference type="ChEBI" id="CHEBI:35924"/>
        <dbReference type="ChEBI" id="CHEBI:50058"/>
        <dbReference type="EC" id="1.11.1.24"/>
    </reaction>
</comment>
<evidence type="ECO:0000259" key="14">
    <source>
        <dbReference type="PROSITE" id="PS51352"/>
    </source>
</evidence>
<evidence type="ECO:0000313" key="16">
    <source>
        <dbReference type="Proteomes" id="UP000631694"/>
    </source>
</evidence>
<keyword evidence="5" id="KW-0049">Antioxidant</keyword>
<dbReference type="NCBIfam" id="NF006960">
    <property type="entry name" value="PRK09437.1"/>
    <property type="match status" value="1"/>
</dbReference>
<evidence type="ECO:0000256" key="8">
    <source>
        <dbReference type="ARBA" id="ARBA00023284"/>
    </source>
</evidence>
<name>A0A931I2V0_9HYPH</name>
<dbReference type="EMBL" id="JADZLT010000053">
    <property type="protein sequence ID" value="MBH0239220.1"/>
    <property type="molecule type" value="Genomic_DNA"/>
</dbReference>
<sequence>MTAQPAEGDTAPDFALPDGAQGTVSLADLAGKPVVVYFYPKDDTSGCTVEAKDFSAAKPEFDALGVTVIGISPDDAKSHAKFQAKHGLSIALGADPERQAIEAYGVWAEKSMYGKTYMGVERSTFLIDASGRIARVWRKVKVPGHVAEVLAAARAL</sequence>
<protein>
    <recommendedName>
        <fullName evidence="3">thioredoxin-dependent peroxiredoxin</fullName>
        <ecNumber evidence="3">1.11.1.24</ecNumber>
    </recommendedName>
    <alternativeName>
        <fullName evidence="9">Thioredoxin peroxidase</fullName>
    </alternativeName>
    <alternativeName>
        <fullName evidence="11">Thioredoxin-dependent peroxiredoxin Bcp</fullName>
    </alternativeName>
</protein>
<dbReference type="RefSeq" id="WP_197312304.1">
    <property type="nucleotide sequence ID" value="NZ_JADZLT010000053.1"/>
</dbReference>
<dbReference type="CDD" id="cd03017">
    <property type="entry name" value="PRX_BCP"/>
    <property type="match status" value="1"/>
</dbReference>
<evidence type="ECO:0000256" key="7">
    <source>
        <dbReference type="ARBA" id="ARBA00023157"/>
    </source>
</evidence>
<dbReference type="EC" id="1.11.1.24" evidence="3"/>
<comment type="caution">
    <text evidence="15">The sequence shown here is derived from an EMBL/GenBank/DDBJ whole genome shotgun (WGS) entry which is preliminary data.</text>
</comment>
<evidence type="ECO:0000256" key="3">
    <source>
        <dbReference type="ARBA" id="ARBA00013017"/>
    </source>
</evidence>
<feature type="active site" description="Cysteine sulfenic acid (-SOH) intermediate; for peroxidase activity" evidence="13">
    <location>
        <position position="47"/>
    </location>
</feature>
<keyword evidence="16" id="KW-1185">Reference proteome</keyword>
<evidence type="ECO:0000256" key="13">
    <source>
        <dbReference type="PIRSR" id="PIRSR000239-1"/>
    </source>
</evidence>
<dbReference type="GO" id="GO:0008379">
    <property type="term" value="F:thioredoxin peroxidase activity"/>
    <property type="evidence" value="ECO:0007669"/>
    <property type="project" value="TreeGrafter"/>
</dbReference>
<evidence type="ECO:0000256" key="11">
    <source>
        <dbReference type="ARBA" id="ARBA00042639"/>
    </source>
</evidence>
<dbReference type="AlphaFoldDB" id="A0A931I2V0"/>
<feature type="domain" description="Thioredoxin" evidence="14">
    <location>
        <begin position="5"/>
        <end position="156"/>
    </location>
</feature>
<dbReference type="Pfam" id="PF00578">
    <property type="entry name" value="AhpC-TSA"/>
    <property type="match status" value="1"/>
</dbReference>
<evidence type="ECO:0000256" key="4">
    <source>
        <dbReference type="ARBA" id="ARBA00022559"/>
    </source>
</evidence>
<evidence type="ECO:0000256" key="9">
    <source>
        <dbReference type="ARBA" id="ARBA00032824"/>
    </source>
</evidence>
<evidence type="ECO:0000256" key="2">
    <source>
        <dbReference type="ARBA" id="ARBA00011245"/>
    </source>
</evidence>
<dbReference type="PIRSF" id="PIRSF000239">
    <property type="entry name" value="AHPC"/>
    <property type="match status" value="1"/>
</dbReference>
<dbReference type="InterPro" id="IPR000866">
    <property type="entry name" value="AhpC/TSA"/>
</dbReference>
<dbReference type="SUPFAM" id="SSF52833">
    <property type="entry name" value="Thioredoxin-like"/>
    <property type="match status" value="1"/>
</dbReference>
<dbReference type="GO" id="GO:0005737">
    <property type="term" value="C:cytoplasm"/>
    <property type="evidence" value="ECO:0007669"/>
    <property type="project" value="TreeGrafter"/>
</dbReference>
<dbReference type="PANTHER" id="PTHR42801">
    <property type="entry name" value="THIOREDOXIN-DEPENDENT PEROXIDE REDUCTASE"/>
    <property type="match status" value="1"/>
</dbReference>
<comment type="function">
    <text evidence="1">Thiol-specific peroxidase that catalyzes the reduction of hydrogen peroxide and organic hydroperoxides to water and alcohols, respectively. Plays a role in cell protection against oxidative stress by detoxifying peroxides and as sensor of hydrogen peroxide-mediated signaling events.</text>
</comment>
<keyword evidence="6" id="KW-0560">Oxidoreductase</keyword>
<dbReference type="InterPro" id="IPR024706">
    <property type="entry name" value="Peroxiredoxin_AhpC-typ"/>
</dbReference>
<organism evidence="15 16">
    <name type="scientific">Methylobrevis albus</name>
    <dbReference type="NCBI Taxonomy" id="2793297"/>
    <lineage>
        <taxon>Bacteria</taxon>
        <taxon>Pseudomonadati</taxon>
        <taxon>Pseudomonadota</taxon>
        <taxon>Alphaproteobacteria</taxon>
        <taxon>Hyphomicrobiales</taxon>
        <taxon>Pleomorphomonadaceae</taxon>
        <taxon>Methylobrevis</taxon>
    </lineage>
</organism>
<evidence type="ECO:0000256" key="12">
    <source>
        <dbReference type="ARBA" id="ARBA00049091"/>
    </source>
</evidence>
<gene>
    <name evidence="15" type="primary">bcp</name>
    <name evidence="15" type="ORF">I5731_15445</name>
</gene>
<dbReference type="Gene3D" id="3.40.30.10">
    <property type="entry name" value="Glutaredoxin"/>
    <property type="match status" value="1"/>
</dbReference>
<proteinExistence type="inferred from homology"/>
<evidence type="ECO:0000256" key="6">
    <source>
        <dbReference type="ARBA" id="ARBA00023002"/>
    </source>
</evidence>
<dbReference type="PROSITE" id="PS51352">
    <property type="entry name" value="THIOREDOXIN_2"/>
    <property type="match status" value="1"/>
</dbReference>
<reference evidence="15" key="1">
    <citation type="submission" date="2020-12" db="EMBL/GenBank/DDBJ databases">
        <title>Methylobrevis albus sp. nov., isolated from fresh water lack sediment.</title>
        <authorList>
            <person name="Zou Q."/>
        </authorList>
    </citation>
    <scope>NUCLEOTIDE SEQUENCE</scope>
    <source>
        <strain evidence="15">L22</strain>
    </source>
</reference>
<evidence type="ECO:0000256" key="5">
    <source>
        <dbReference type="ARBA" id="ARBA00022862"/>
    </source>
</evidence>
<dbReference type="InterPro" id="IPR050924">
    <property type="entry name" value="Peroxiredoxin_BCP/PrxQ"/>
</dbReference>
<dbReference type="PANTHER" id="PTHR42801:SF4">
    <property type="entry name" value="AHPC_TSA FAMILY PROTEIN"/>
    <property type="match status" value="1"/>
</dbReference>
<dbReference type="GO" id="GO:0034599">
    <property type="term" value="P:cellular response to oxidative stress"/>
    <property type="evidence" value="ECO:0007669"/>
    <property type="project" value="TreeGrafter"/>
</dbReference>
<evidence type="ECO:0000313" key="15">
    <source>
        <dbReference type="EMBL" id="MBH0239220.1"/>
    </source>
</evidence>
<evidence type="ECO:0000256" key="1">
    <source>
        <dbReference type="ARBA" id="ARBA00003330"/>
    </source>
</evidence>
<evidence type="ECO:0000256" key="10">
    <source>
        <dbReference type="ARBA" id="ARBA00038489"/>
    </source>
</evidence>
<keyword evidence="4 15" id="KW-0575">Peroxidase</keyword>
<dbReference type="Proteomes" id="UP000631694">
    <property type="component" value="Unassembled WGS sequence"/>
</dbReference>
<accession>A0A931I2V0</accession>